<keyword evidence="4" id="KW-0175">Coiled coil</keyword>
<dbReference type="PANTHER" id="PTHR23157">
    <property type="entry name" value="GRIP AND COILED-COIL DOMAIN-CONTAINING PROTEIN 1"/>
    <property type="match status" value="1"/>
</dbReference>
<keyword evidence="9" id="KW-1185">Reference proteome</keyword>
<proteinExistence type="predicted"/>
<evidence type="ECO:0000256" key="2">
    <source>
        <dbReference type="ARBA" id="ARBA00004496"/>
    </source>
</evidence>
<feature type="compositionally biased region" description="Basic and acidic residues" evidence="6">
    <location>
        <begin position="580"/>
        <end position="603"/>
    </location>
</feature>
<feature type="region of interest" description="Disordered" evidence="6">
    <location>
        <begin position="485"/>
        <end position="606"/>
    </location>
</feature>
<evidence type="ECO:0000256" key="3">
    <source>
        <dbReference type="ARBA" id="ARBA00022490"/>
    </source>
</evidence>
<feature type="compositionally biased region" description="Basic and acidic residues" evidence="6">
    <location>
        <begin position="108"/>
        <end position="122"/>
    </location>
</feature>
<feature type="region of interest" description="Disordered" evidence="6">
    <location>
        <begin position="1"/>
        <end position="171"/>
    </location>
</feature>
<dbReference type="InterPro" id="IPR000237">
    <property type="entry name" value="GRIP_dom"/>
</dbReference>
<dbReference type="PROSITE" id="PS50913">
    <property type="entry name" value="GRIP"/>
    <property type="match status" value="1"/>
</dbReference>
<comment type="caution">
    <text evidence="8">The sequence shown here is derived from an EMBL/GenBank/DDBJ whole genome shotgun (WGS) entry which is preliminary data.</text>
</comment>
<keyword evidence="5" id="KW-0472">Membrane</keyword>
<feature type="compositionally biased region" description="Basic residues" evidence="6">
    <location>
        <begin position="529"/>
        <end position="539"/>
    </location>
</feature>
<dbReference type="AlphaFoldDB" id="A0A175W172"/>
<accession>A0A175W172</accession>
<feature type="compositionally biased region" description="Low complexity" evidence="6">
    <location>
        <begin position="502"/>
        <end position="520"/>
    </location>
</feature>
<reference evidence="8 9" key="1">
    <citation type="journal article" date="2016" name="Genome Announc.">
        <title>Genome Sequence of Madurella mycetomatis mm55, Isolated from a Human Mycetoma Case in Sudan.</title>
        <authorList>
            <person name="Smit S."/>
            <person name="Derks M.F."/>
            <person name="Bervoets S."/>
            <person name="Fahal A."/>
            <person name="van Leeuwen W."/>
            <person name="van Belkum A."/>
            <person name="van de Sande W.W."/>
        </authorList>
    </citation>
    <scope>NUCLEOTIDE SEQUENCE [LARGE SCALE GENOMIC DNA]</scope>
    <source>
        <strain evidence="9">mm55</strain>
    </source>
</reference>
<feature type="domain" description="GRIP" evidence="7">
    <location>
        <begin position="1091"/>
        <end position="1141"/>
    </location>
</feature>
<evidence type="ECO:0000313" key="9">
    <source>
        <dbReference type="Proteomes" id="UP000078237"/>
    </source>
</evidence>
<dbReference type="PANTHER" id="PTHR23157:SF25">
    <property type="entry name" value="GRIP AND COILED-COIL DOMAIN-CONTAINING PROTEIN 1"/>
    <property type="match status" value="1"/>
</dbReference>
<feature type="compositionally biased region" description="Basic and acidic residues" evidence="6">
    <location>
        <begin position="7"/>
        <end position="23"/>
    </location>
</feature>
<evidence type="ECO:0000259" key="7">
    <source>
        <dbReference type="PROSITE" id="PS50913"/>
    </source>
</evidence>
<evidence type="ECO:0000256" key="6">
    <source>
        <dbReference type="SAM" id="MobiDB-lite"/>
    </source>
</evidence>
<feature type="region of interest" description="Disordered" evidence="6">
    <location>
        <begin position="1062"/>
        <end position="1095"/>
    </location>
</feature>
<feature type="compositionally biased region" description="Low complexity" evidence="6">
    <location>
        <begin position="125"/>
        <end position="140"/>
    </location>
</feature>
<feature type="compositionally biased region" description="Basic and acidic residues" evidence="6">
    <location>
        <begin position="61"/>
        <end position="72"/>
    </location>
</feature>
<dbReference type="GO" id="GO:0005794">
    <property type="term" value="C:Golgi apparatus"/>
    <property type="evidence" value="ECO:0007669"/>
    <property type="project" value="TreeGrafter"/>
</dbReference>
<feature type="region of interest" description="Disordered" evidence="6">
    <location>
        <begin position="274"/>
        <end position="334"/>
    </location>
</feature>
<dbReference type="EMBL" id="LCTW02000163">
    <property type="protein sequence ID" value="KXX77382.1"/>
    <property type="molecule type" value="Genomic_DNA"/>
</dbReference>
<feature type="compositionally biased region" description="Low complexity" evidence="6">
    <location>
        <begin position="30"/>
        <end position="48"/>
    </location>
</feature>
<dbReference type="STRING" id="100816.A0A175W172"/>
<dbReference type="OrthoDB" id="1926336at2759"/>
<feature type="compositionally biased region" description="Basic and acidic residues" evidence="6">
    <location>
        <begin position="485"/>
        <end position="498"/>
    </location>
</feature>
<dbReference type="Pfam" id="PF01465">
    <property type="entry name" value="GRIP"/>
    <property type="match status" value="1"/>
</dbReference>
<dbReference type="InterPro" id="IPR051952">
    <property type="entry name" value="Golgi-autophagy_related"/>
</dbReference>
<protein>
    <submittedName>
        <fullName evidence="8">Golgin IMH1</fullName>
    </submittedName>
</protein>
<dbReference type="VEuPathDB" id="FungiDB:MMYC01_207210"/>
<feature type="region of interest" description="Disordered" evidence="6">
    <location>
        <begin position="449"/>
        <end position="469"/>
    </location>
</feature>
<feature type="compositionally biased region" description="Low complexity" evidence="6">
    <location>
        <begin position="540"/>
        <end position="556"/>
    </location>
</feature>
<dbReference type="Proteomes" id="UP000078237">
    <property type="component" value="Unassembled WGS sequence"/>
</dbReference>
<dbReference type="Gene3D" id="1.20.1170.10">
    <property type="match status" value="1"/>
</dbReference>
<gene>
    <name evidence="8" type="ORF">MMYC01_207210</name>
</gene>
<evidence type="ECO:0000256" key="4">
    <source>
        <dbReference type="ARBA" id="ARBA00023054"/>
    </source>
</evidence>
<organism evidence="8 9">
    <name type="scientific">Madurella mycetomatis</name>
    <dbReference type="NCBI Taxonomy" id="100816"/>
    <lineage>
        <taxon>Eukaryota</taxon>
        <taxon>Fungi</taxon>
        <taxon>Dikarya</taxon>
        <taxon>Ascomycota</taxon>
        <taxon>Pezizomycotina</taxon>
        <taxon>Sordariomycetes</taxon>
        <taxon>Sordariomycetidae</taxon>
        <taxon>Sordariales</taxon>
        <taxon>Sordariales incertae sedis</taxon>
        <taxon>Madurella</taxon>
    </lineage>
</organism>
<sequence>MFQRFKSAIDRSIAEEQARHRAAMESQKQAPGPGNAAARRSRSSSGAGTQSPARRPRPTKKASEDLTAKDANGDGPANPDPAVFEAAFVIDDTDETATSTRAATPLSVDKEGKTGDSGKDAGKVAGDAPGNGAADPTPNADNGEAGRAGTEQTARVAGSASAAPSELPPEVRARLRKLDKLEKTYPELLRSYRIAHGRATSIEPFEKALKENTPLTSIKDPEALIEYLNQINLKGDMVMEELKRVTTEKDTYRKKADEAEKELTVLREEVAALKAVRSKTAPAADGKDSDAATGEANAPVEGPKSPKDKPEESPIPQEGENGEDFFSYDNEIPQLQAEVQKKSEEVEKLEAEVKDLKDELSLAKEHSTGLVESLENATRELSETRDAVAVNASFETQLEARNAEISALTERLDKTHSKLREVEAQLEKAKNEAGEALKDKASQLANSISRNEELENELRNVSQTKSALDSKIEGLTSEIETLKKARAEDESKINELNKKIHSAPIPAAAPTSLAPPLESSPAPPPAGGSKKKNKKKKKGGASTAAAATEPAPSEASVTDQPPASPLHGPVSGELQAELARLQEELTEKDQRIERLSKQRKTEEDLREEIENLQENLMTIGQDHVEAKEKIKELEAEKRALKERIAELEREVESSASAAKGNTELQIEHESLKQEFDNLMMKSSTLQSDLAAAQQLAQTRYKDLTDLREVLQKAQPELKSLRQDSATLKTTREELATKNTELRNLEKREKELKTELTRTQRLASDRETEIKTLHEKVTQETNARLRLEDEKRVAGRDLRRSEAEKIEISAKEEKASRELQRVQEEAAKLRPRIRELEDEATRLKKEQDVLREEIEFKTGQYSNAQNLLGSMRDQTAELSIQLKESQSQCESLDEELAEARKMLGERTREAETMRRLLADVDERADSKVREMRAKMDAAVEERDRLEDESSALARRKARETEELRQKIRDLEREVKALASEKDDLEHKEREWRRRREELEAYEESAGQEVTEMRTTVTNLRSTLDASEQQVRDTEKKNAELRRALDDYRLRYDKLAKEAKTLQAKLSAPAVASSGRSSMDSTRSGGPNGSGPGSAGNQDSMYLKTILLQFLEQKDNKLRAQLVPVLGKLLKFDKSDEQKWLAAIQHINSR</sequence>
<evidence type="ECO:0000256" key="5">
    <source>
        <dbReference type="ARBA" id="ARBA00023136"/>
    </source>
</evidence>
<comment type="subcellular location">
    <subcellularLocation>
        <location evidence="2">Cytoplasm</location>
    </subcellularLocation>
    <subcellularLocation>
        <location evidence="1">Endomembrane system</location>
        <topology evidence="1">Peripheral membrane protein</topology>
    </subcellularLocation>
</comment>
<evidence type="ECO:0000313" key="8">
    <source>
        <dbReference type="EMBL" id="KXX77382.1"/>
    </source>
</evidence>
<evidence type="ECO:0000256" key="1">
    <source>
        <dbReference type="ARBA" id="ARBA00004184"/>
    </source>
</evidence>
<name>A0A175W172_9PEZI</name>
<dbReference type="SMART" id="SM00755">
    <property type="entry name" value="Grip"/>
    <property type="match status" value="1"/>
</dbReference>
<keyword evidence="3" id="KW-0963">Cytoplasm</keyword>
<feature type="compositionally biased region" description="Low complexity" evidence="6">
    <location>
        <begin position="1071"/>
        <end position="1083"/>
    </location>
</feature>